<keyword evidence="1" id="KW-0175">Coiled coil</keyword>
<gene>
    <name evidence="2" type="ORF">V5O48_016986</name>
</gene>
<dbReference type="EMBL" id="JBAHYK010002448">
    <property type="protein sequence ID" value="KAL0565050.1"/>
    <property type="molecule type" value="Genomic_DNA"/>
</dbReference>
<name>A0ABR3EQ88_9AGAR</name>
<sequence length="121" mass="14054">CVENEQGRCNILEHGRILWEDWKKSQMDIRELNSKVGLQRVIRDDVDERRKKYKNEVALLQAEVGKSTARIKELEDEILYLEKVVDDYNKLRNVLGGTLSNLKHPSLEIVDALRSLASVKH</sequence>
<evidence type="ECO:0000256" key="1">
    <source>
        <dbReference type="SAM" id="Coils"/>
    </source>
</evidence>
<dbReference type="Proteomes" id="UP001465976">
    <property type="component" value="Unassembled WGS sequence"/>
</dbReference>
<keyword evidence="3" id="KW-1185">Reference proteome</keyword>
<reference evidence="2 3" key="1">
    <citation type="submission" date="2024-02" db="EMBL/GenBank/DDBJ databases">
        <title>A draft genome for the cacao thread blight pathogen Marasmius crinis-equi.</title>
        <authorList>
            <person name="Cohen S.P."/>
            <person name="Baruah I.K."/>
            <person name="Amoako-Attah I."/>
            <person name="Bukari Y."/>
            <person name="Meinhardt L.W."/>
            <person name="Bailey B.A."/>
        </authorList>
    </citation>
    <scope>NUCLEOTIDE SEQUENCE [LARGE SCALE GENOMIC DNA]</scope>
    <source>
        <strain evidence="2 3">GH-76</strain>
    </source>
</reference>
<feature type="non-terminal residue" evidence="2">
    <location>
        <position position="1"/>
    </location>
</feature>
<evidence type="ECO:0000313" key="3">
    <source>
        <dbReference type="Proteomes" id="UP001465976"/>
    </source>
</evidence>
<evidence type="ECO:0000313" key="2">
    <source>
        <dbReference type="EMBL" id="KAL0565050.1"/>
    </source>
</evidence>
<protein>
    <submittedName>
        <fullName evidence="2">Uncharacterized protein</fullName>
    </submittedName>
</protein>
<accession>A0ABR3EQ88</accession>
<proteinExistence type="predicted"/>
<organism evidence="2 3">
    <name type="scientific">Marasmius crinis-equi</name>
    <dbReference type="NCBI Taxonomy" id="585013"/>
    <lineage>
        <taxon>Eukaryota</taxon>
        <taxon>Fungi</taxon>
        <taxon>Dikarya</taxon>
        <taxon>Basidiomycota</taxon>
        <taxon>Agaricomycotina</taxon>
        <taxon>Agaricomycetes</taxon>
        <taxon>Agaricomycetidae</taxon>
        <taxon>Agaricales</taxon>
        <taxon>Marasmiineae</taxon>
        <taxon>Marasmiaceae</taxon>
        <taxon>Marasmius</taxon>
    </lineage>
</organism>
<feature type="coiled-coil region" evidence="1">
    <location>
        <begin position="43"/>
        <end position="91"/>
    </location>
</feature>
<comment type="caution">
    <text evidence="2">The sequence shown here is derived from an EMBL/GenBank/DDBJ whole genome shotgun (WGS) entry which is preliminary data.</text>
</comment>